<organism evidence="23 24">
    <name type="scientific">Anopheles culicifacies</name>
    <dbReference type="NCBI Taxonomy" id="139723"/>
    <lineage>
        <taxon>Eukaryota</taxon>
        <taxon>Metazoa</taxon>
        <taxon>Ecdysozoa</taxon>
        <taxon>Arthropoda</taxon>
        <taxon>Hexapoda</taxon>
        <taxon>Insecta</taxon>
        <taxon>Pterygota</taxon>
        <taxon>Neoptera</taxon>
        <taxon>Endopterygota</taxon>
        <taxon>Diptera</taxon>
        <taxon>Nematocera</taxon>
        <taxon>Culicoidea</taxon>
        <taxon>Culicidae</taxon>
        <taxon>Anophelinae</taxon>
        <taxon>Anopheles</taxon>
        <taxon>culicifacies species complex</taxon>
    </lineage>
</organism>
<dbReference type="Proteomes" id="UP000075883">
    <property type="component" value="Unassembled WGS sequence"/>
</dbReference>
<dbReference type="InterPro" id="IPR039866">
    <property type="entry name" value="CPQ"/>
</dbReference>
<comment type="subunit">
    <text evidence="20">Homodimer. The monomeric form is inactive while the homodimer is active.</text>
</comment>
<keyword evidence="15" id="KW-0333">Golgi apparatus</keyword>
<comment type="similarity">
    <text evidence="5">Belongs to the peptidase M28 family.</text>
</comment>
<evidence type="ECO:0000256" key="21">
    <source>
        <dbReference type="ARBA" id="ARBA00033328"/>
    </source>
</evidence>
<evidence type="ECO:0000313" key="24">
    <source>
        <dbReference type="Proteomes" id="UP000075883"/>
    </source>
</evidence>
<dbReference type="InterPro" id="IPR007484">
    <property type="entry name" value="Peptidase_M28"/>
</dbReference>
<dbReference type="EMBL" id="AXCM01022377">
    <property type="status" value="NOT_ANNOTATED_CDS"/>
    <property type="molecule type" value="Genomic_DNA"/>
</dbReference>
<evidence type="ECO:0000256" key="1">
    <source>
        <dbReference type="ARBA" id="ARBA00004240"/>
    </source>
</evidence>
<dbReference type="Gene3D" id="3.40.630.10">
    <property type="entry name" value="Zn peptidases"/>
    <property type="match status" value="1"/>
</dbReference>
<keyword evidence="9" id="KW-0645">Protease</keyword>
<evidence type="ECO:0000256" key="18">
    <source>
        <dbReference type="ARBA" id="ARBA00023180"/>
    </source>
</evidence>
<reference evidence="24" key="1">
    <citation type="submission" date="2013-09" db="EMBL/GenBank/DDBJ databases">
        <title>The Genome Sequence of Anopheles culicifacies species A.</title>
        <authorList>
            <consortium name="The Broad Institute Genomics Platform"/>
            <person name="Neafsey D.E."/>
            <person name="Besansky N."/>
            <person name="Howell P."/>
            <person name="Walton C."/>
            <person name="Young S.K."/>
            <person name="Zeng Q."/>
            <person name="Gargeya S."/>
            <person name="Fitzgerald M."/>
            <person name="Haas B."/>
            <person name="Abouelleil A."/>
            <person name="Allen A.W."/>
            <person name="Alvarado L."/>
            <person name="Arachchi H.M."/>
            <person name="Berlin A.M."/>
            <person name="Chapman S.B."/>
            <person name="Gainer-Dewar J."/>
            <person name="Goldberg J."/>
            <person name="Griggs A."/>
            <person name="Gujja S."/>
            <person name="Hansen M."/>
            <person name="Howarth C."/>
            <person name="Imamovic A."/>
            <person name="Ireland A."/>
            <person name="Larimer J."/>
            <person name="McCowan C."/>
            <person name="Murphy C."/>
            <person name="Pearson M."/>
            <person name="Poon T.W."/>
            <person name="Priest M."/>
            <person name="Roberts A."/>
            <person name="Saif S."/>
            <person name="Shea T."/>
            <person name="Sisk P."/>
            <person name="Sykes S."/>
            <person name="Wortman J."/>
            <person name="Nusbaum C."/>
            <person name="Birren B."/>
        </authorList>
    </citation>
    <scope>NUCLEOTIDE SEQUENCE [LARGE SCALE GENOMIC DNA]</scope>
    <source>
        <strain evidence="24">A-37</strain>
    </source>
</reference>
<name>A0A182LWB9_9DIPT</name>
<evidence type="ECO:0000256" key="5">
    <source>
        <dbReference type="ARBA" id="ARBA00010918"/>
    </source>
</evidence>
<reference evidence="23" key="2">
    <citation type="submission" date="2020-05" db="UniProtKB">
        <authorList>
            <consortium name="EnsemblMetazoa"/>
        </authorList>
    </citation>
    <scope>IDENTIFICATION</scope>
    <source>
        <strain evidence="23">A-37</strain>
    </source>
</reference>
<protein>
    <recommendedName>
        <fullName evidence="6">Carboxypeptidase Q</fullName>
    </recommendedName>
    <alternativeName>
        <fullName evidence="21">Plasma glutamate carboxypeptidase</fullName>
    </alternativeName>
</protein>
<keyword evidence="12" id="KW-0378">Hydrolase</keyword>
<evidence type="ECO:0000256" key="15">
    <source>
        <dbReference type="ARBA" id="ARBA00023034"/>
    </source>
</evidence>
<dbReference type="SUPFAM" id="SSF53187">
    <property type="entry name" value="Zn-dependent exopeptidases"/>
    <property type="match status" value="1"/>
</dbReference>
<keyword evidence="14" id="KW-0862">Zinc</keyword>
<dbReference type="GO" id="GO:0070573">
    <property type="term" value="F:metallodipeptidase activity"/>
    <property type="evidence" value="ECO:0007669"/>
    <property type="project" value="InterPro"/>
</dbReference>
<dbReference type="PANTHER" id="PTHR12053:SF3">
    <property type="entry name" value="CARBOXYPEPTIDASE Q"/>
    <property type="match status" value="1"/>
</dbReference>
<dbReference type="GO" id="GO:0005794">
    <property type="term" value="C:Golgi apparatus"/>
    <property type="evidence" value="ECO:0007669"/>
    <property type="project" value="UniProtKB-SubCell"/>
</dbReference>
<evidence type="ECO:0000256" key="3">
    <source>
        <dbReference type="ARBA" id="ARBA00004555"/>
    </source>
</evidence>
<keyword evidence="18" id="KW-0325">Glycoprotein</keyword>
<keyword evidence="8" id="KW-0121">Carboxypeptidase</keyword>
<evidence type="ECO:0000256" key="8">
    <source>
        <dbReference type="ARBA" id="ARBA00022645"/>
    </source>
</evidence>
<dbReference type="PANTHER" id="PTHR12053">
    <property type="entry name" value="PROTEASE FAMILY M28 PLASMA GLUTAMATE CARBOXYPEPTIDASE-RELATED"/>
    <property type="match status" value="1"/>
</dbReference>
<evidence type="ECO:0000256" key="10">
    <source>
        <dbReference type="ARBA" id="ARBA00022723"/>
    </source>
</evidence>
<keyword evidence="19" id="KW-0458">Lysosome</keyword>
<dbReference type="GO" id="GO:0006508">
    <property type="term" value="P:proteolysis"/>
    <property type="evidence" value="ECO:0007669"/>
    <property type="project" value="UniProtKB-KW"/>
</dbReference>
<evidence type="ECO:0000256" key="14">
    <source>
        <dbReference type="ARBA" id="ARBA00022833"/>
    </source>
</evidence>
<keyword evidence="24" id="KW-1185">Reference proteome</keyword>
<proteinExistence type="inferred from homology"/>
<dbReference type="GO" id="GO:0046872">
    <property type="term" value="F:metal ion binding"/>
    <property type="evidence" value="ECO:0007669"/>
    <property type="project" value="UniProtKB-KW"/>
</dbReference>
<dbReference type="GO" id="GO:0005783">
    <property type="term" value="C:endoplasmic reticulum"/>
    <property type="evidence" value="ECO:0007669"/>
    <property type="project" value="UniProtKB-SubCell"/>
</dbReference>
<keyword evidence="7" id="KW-0964">Secreted</keyword>
<comment type="subcellular location">
    <subcellularLocation>
        <location evidence="1">Endoplasmic reticulum</location>
    </subcellularLocation>
    <subcellularLocation>
        <location evidence="3">Golgi apparatus</location>
    </subcellularLocation>
    <subcellularLocation>
        <location evidence="2">Lysosome</location>
    </subcellularLocation>
    <subcellularLocation>
        <location evidence="4">Secreted</location>
    </subcellularLocation>
</comment>
<dbReference type="VEuPathDB" id="VectorBase:ACUA003521"/>
<evidence type="ECO:0000256" key="9">
    <source>
        <dbReference type="ARBA" id="ARBA00022670"/>
    </source>
</evidence>
<evidence type="ECO:0000256" key="4">
    <source>
        <dbReference type="ARBA" id="ARBA00004613"/>
    </source>
</evidence>
<dbReference type="Pfam" id="PF04389">
    <property type="entry name" value="Peptidase_M28"/>
    <property type="match status" value="1"/>
</dbReference>
<accession>A0A182LWB9</accession>
<evidence type="ECO:0000256" key="20">
    <source>
        <dbReference type="ARBA" id="ARBA00025833"/>
    </source>
</evidence>
<dbReference type="STRING" id="139723.A0A182LWB9"/>
<evidence type="ECO:0000256" key="16">
    <source>
        <dbReference type="ARBA" id="ARBA00023049"/>
    </source>
</evidence>
<evidence type="ECO:0000256" key="6">
    <source>
        <dbReference type="ARBA" id="ARBA00014116"/>
    </source>
</evidence>
<keyword evidence="17" id="KW-0865">Zymogen</keyword>
<evidence type="ECO:0000256" key="13">
    <source>
        <dbReference type="ARBA" id="ARBA00022824"/>
    </source>
</evidence>
<evidence type="ECO:0000256" key="7">
    <source>
        <dbReference type="ARBA" id="ARBA00022525"/>
    </source>
</evidence>
<evidence type="ECO:0000313" key="23">
    <source>
        <dbReference type="EnsemblMetazoa" id="ACUA003521-PA"/>
    </source>
</evidence>
<evidence type="ECO:0000256" key="12">
    <source>
        <dbReference type="ARBA" id="ARBA00022801"/>
    </source>
</evidence>
<feature type="domain" description="Peptidase M28" evidence="22">
    <location>
        <begin position="1"/>
        <end position="169"/>
    </location>
</feature>
<keyword evidence="13" id="KW-0256">Endoplasmic reticulum</keyword>
<keyword evidence="11" id="KW-0732">Signal</keyword>
<evidence type="ECO:0000259" key="22">
    <source>
        <dbReference type="Pfam" id="PF04389"/>
    </source>
</evidence>
<evidence type="ECO:0000256" key="2">
    <source>
        <dbReference type="ARBA" id="ARBA00004371"/>
    </source>
</evidence>
<dbReference type="GO" id="GO:0043171">
    <property type="term" value="P:peptide catabolic process"/>
    <property type="evidence" value="ECO:0007669"/>
    <property type="project" value="TreeGrafter"/>
</dbReference>
<dbReference type="EnsemblMetazoa" id="ACUA003521-RA">
    <property type="protein sequence ID" value="ACUA003521-PA"/>
    <property type="gene ID" value="ACUA003521"/>
</dbReference>
<keyword evidence="10" id="KW-0479">Metal-binding</keyword>
<dbReference type="AlphaFoldDB" id="A0A182LWB9"/>
<dbReference type="GO" id="GO:0005615">
    <property type="term" value="C:extracellular space"/>
    <property type="evidence" value="ECO:0007669"/>
    <property type="project" value="TreeGrafter"/>
</dbReference>
<dbReference type="GO" id="GO:0004180">
    <property type="term" value="F:carboxypeptidase activity"/>
    <property type="evidence" value="ECO:0007669"/>
    <property type="project" value="UniProtKB-KW"/>
</dbReference>
<sequence length="254" mass="28305">MDSWDVGTGAADDAGGVFISWKAVSFLKAMGLRPRRTIRAIYWTAEEVGVEGASAYEKQHAEDEKQEFNVFFESDSGTFEPTGLDFSGNRAAQCIFAEVAKLMPGFDEFTFTEGSVGSDIGNWERRGFPGVSLRNKNENYFWYHHSEGDTMELEDPVALDRSTALWAATAYVHSLSIMFWVKLAFASALCTILFSANGFVTAEECDLPSGLREEIAQYQPIVDSIFQQIVSGEFAGKTWQSLLEFTDRFGPRLT</sequence>
<keyword evidence="16" id="KW-0482">Metalloprotease</keyword>
<dbReference type="GO" id="GO:0005764">
    <property type="term" value="C:lysosome"/>
    <property type="evidence" value="ECO:0007669"/>
    <property type="project" value="UniProtKB-SubCell"/>
</dbReference>
<evidence type="ECO:0000256" key="11">
    <source>
        <dbReference type="ARBA" id="ARBA00022729"/>
    </source>
</evidence>
<evidence type="ECO:0000256" key="19">
    <source>
        <dbReference type="ARBA" id="ARBA00023228"/>
    </source>
</evidence>
<evidence type="ECO:0000256" key="17">
    <source>
        <dbReference type="ARBA" id="ARBA00023145"/>
    </source>
</evidence>